<dbReference type="Proteomes" id="UP000198281">
    <property type="component" value="Unassembled WGS sequence"/>
</dbReference>
<evidence type="ECO:0000313" key="2">
    <source>
        <dbReference type="EMBL" id="SNS98667.1"/>
    </source>
</evidence>
<evidence type="ECO:0000313" key="3">
    <source>
        <dbReference type="Proteomes" id="UP000198281"/>
    </source>
</evidence>
<name>A0A239IYG3_9SPHN</name>
<accession>A0A239IYG3</accession>
<reference evidence="3" key="1">
    <citation type="submission" date="2017-06" db="EMBL/GenBank/DDBJ databases">
        <authorList>
            <person name="Varghese N."/>
            <person name="Submissions S."/>
        </authorList>
    </citation>
    <scope>NUCLEOTIDE SEQUENCE [LARGE SCALE GENOMIC DNA]</scope>
    <source>
        <strain evidence="3">LNB2</strain>
    </source>
</reference>
<organism evidence="2 3">
    <name type="scientific">Edaphosphingomonas laterariae</name>
    <dbReference type="NCBI Taxonomy" id="861865"/>
    <lineage>
        <taxon>Bacteria</taxon>
        <taxon>Pseudomonadati</taxon>
        <taxon>Pseudomonadota</taxon>
        <taxon>Alphaproteobacteria</taxon>
        <taxon>Sphingomonadales</taxon>
        <taxon>Rhizorhabdaceae</taxon>
        <taxon>Edaphosphingomonas</taxon>
    </lineage>
</organism>
<protein>
    <submittedName>
        <fullName evidence="2">Uncharacterized protein</fullName>
    </submittedName>
</protein>
<keyword evidence="3" id="KW-1185">Reference proteome</keyword>
<gene>
    <name evidence="2" type="ORF">SAMN06295912_12830</name>
</gene>
<feature type="region of interest" description="Disordered" evidence="1">
    <location>
        <begin position="75"/>
        <end position="96"/>
    </location>
</feature>
<sequence>MRVSLLTPEQMERYRKCVADIDIPDHEKDELIGIVAQIMAHFVDAAFGETSEQFILDARENSHFQNNRDDAILGLFQSDESIDPDDGGASNSPNSP</sequence>
<dbReference type="EMBL" id="FZOS01000028">
    <property type="protein sequence ID" value="SNS98667.1"/>
    <property type="molecule type" value="Genomic_DNA"/>
</dbReference>
<evidence type="ECO:0000256" key="1">
    <source>
        <dbReference type="SAM" id="MobiDB-lite"/>
    </source>
</evidence>
<proteinExistence type="predicted"/>
<dbReference type="AlphaFoldDB" id="A0A239IYG3"/>